<organism evidence="3 6">
    <name type="scientific">Cellulosimicrobium cellulans</name>
    <name type="common">Arthrobacter luteus</name>
    <dbReference type="NCBI Taxonomy" id="1710"/>
    <lineage>
        <taxon>Bacteria</taxon>
        <taxon>Bacillati</taxon>
        <taxon>Actinomycetota</taxon>
        <taxon>Actinomycetes</taxon>
        <taxon>Micrococcales</taxon>
        <taxon>Promicromonosporaceae</taxon>
        <taxon>Cellulosimicrobium</taxon>
    </lineage>
</organism>
<dbReference type="Proteomes" id="UP001165168">
    <property type="component" value="Unassembled WGS sequence"/>
</dbReference>
<feature type="region of interest" description="Disordered" evidence="1">
    <location>
        <begin position="745"/>
        <end position="766"/>
    </location>
</feature>
<reference evidence="4 5" key="1">
    <citation type="submission" date="2019-07" db="EMBL/GenBank/DDBJ databases">
        <title>Complete Genome Sequence and Methylome Analysis of Arthrobacter luteus NEB113.</title>
        <authorList>
            <person name="Fomenkov A."/>
            <person name="Anton B.P."/>
            <person name="Vincze T."/>
            <person name="Roberts R.J."/>
        </authorList>
    </citation>
    <scope>NUCLEOTIDE SEQUENCE [LARGE SCALE GENOMIC DNA]</scope>
    <source>
        <strain evidence="4 5">NEB113</strain>
    </source>
</reference>
<evidence type="ECO:0000256" key="1">
    <source>
        <dbReference type="SAM" id="MobiDB-lite"/>
    </source>
</evidence>
<evidence type="ECO:0000313" key="4">
    <source>
        <dbReference type="EMBL" id="QDP76791.1"/>
    </source>
</evidence>
<feature type="compositionally biased region" description="Basic and acidic residues" evidence="1">
    <location>
        <begin position="745"/>
        <end position="756"/>
    </location>
</feature>
<dbReference type="Proteomes" id="UP000319068">
    <property type="component" value="Chromosome"/>
</dbReference>
<evidence type="ECO:0000313" key="5">
    <source>
        <dbReference type="Proteomes" id="UP000319068"/>
    </source>
</evidence>
<name>A0AAV5P564_CELCE</name>
<proteinExistence type="predicted"/>
<dbReference type="SUPFAM" id="SSF52743">
    <property type="entry name" value="Subtilisin-like"/>
    <property type="match status" value="1"/>
</dbReference>
<dbReference type="InterPro" id="IPR000209">
    <property type="entry name" value="Peptidase_S8/S53_dom"/>
</dbReference>
<dbReference type="GO" id="GO:0006508">
    <property type="term" value="P:proteolysis"/>
    <property type="evidence" value="ECO:0007669"/>
    <property type="project" value="InterPro"/>
</dbReference>
<reference evidence="3" key="2">
    <citation type="submission" date="2023-03" db="EMBL/GenBank/DDBJ databases">
        <title>Cellulosimicrobium cellulans NBRC 103059.</title>
        <authorList>
            <person name="Ichikawa N."/>
            <person name="Sato H."/>
            <person name="Tonouchi N."/>
        </authorList>
    </citation>
    <scope>NUCLEOTIDE SEQUENCE</scope>
    <source>
        <strain evidence="3">NBRC 103059</strain>
    </source>
</reference>
<keyword evidence="5" id="KW-1185">Reference proteome</keyword>
<dbReference type="Pfam" id="PF00082">
    <property type="entry name" value="Peptidase_S8"/>
    <property type="match status" value="1"/>
</dbReference>
<sequence length="852" mass="94799">MAEPPLRHLDHLYVVERAADQEFTRGGQGNAKIRPVEHRAHGLAMRGQLHEALAAGDERRRGVSVDIEELQALGTIIVLEGAKATYPLKVESLDRLSSPRTTARRPMWLLLSVQPATETEPERATVWVSDAYRSRFLRLFEDYLTRFTTSAAPEKWTTPEGNPAHQALIANIGRIRQAVLMDLWTSEGEPPTHGRHWWELWLDTSQPALEVFDAFAAAHRLRTVPRAVSFRDRHVVWIEATWDQLQVLPFTPVPVAEVRRPEFVDTVEDLLANEQDEYVQDLADRVSPADPDTAPVVCHLDSGVFRGHVLLRDSLDPADVHTVIGTSGGDVDGHGTTMAGLALYGDLDPLLTGNEKVTLEHRLESVRMRPGRGEPHLDPLDFGTATAEAVALPEITAARARVFCLPLSARPDSPGEPTLWSSTVDALAAGTDIVREGRQLRLLSGPDPAAARLILVAAGNVDSYQLDHRDESDTSAIEDPAQAWNALTVSAYTDLEEEPTDPTYDGWSPLARAGELSPHSRTSLLFAGRSWPIKPDICMEGGNVLTDGLTGFEDKHPLLSLRSTGTANDLAVTSANATSAATAQASRLAAMAMARYPAYWPETVRGLLTHAAEWTPPMRREIEHQQGKGTRLRLLRRYGWGVPTEETVLHSSQQAVTMVSQDEFVPFDGPDYRMRRFRLHPLPWPRDALDSIGDDEVRLRVTLSYFVEPSPSRRGWRRRYTYASHGLRFDLQGSLESQQEFVRRVNRDAQRDEEGASRTASTSDRWLVGPQQRHLGSLHQDEWTGTGHELAASGTLAVYPVGGWWKNNGRADRTSLPVRYGLIVSLRSRRQDIDLYTPIANQLRIPTTITAR</sequence>
<protein>
    <submittedName>
        <fullName evidence="4">S8 family peptidase</fullName>
    </submittedName>
</protein>
<dbReference type="Gene3D" id="3.40.50.200">
    <property type="entry name" value="Peptidase S8/S53 domain"/>
    <property type="match status" value="1"/>
</dbReference>
<dbReference type="EMBL" id="CP041694">
    <property type="protein sequence ID" value="QDP76791.1"/>
    <property type="molecule type" value="Genomic_DNA"/>
</dbReference>
<dbReference type="RefSeq" id="WP_137280758.1">
    <property type="nucleotide sequence ID" value="NZ_BSTG01000002.1"/>
</dbReference>
<evidence type="ECO:0000313" key="6">
    <source>
        <dbReference type="Proteomes" id="UP001165168"/>
    </source>
</evidence>
<dbReference type="InterPro" id="IPR036852">
    <property type="entry name" value="Peptidase_S8/S53_dom_sf"/>
</dbReference>
<dbReference type="InterPro" id="IPR034074">
    <property type="entry name" value="Y4bN_pept_dom"/>
</dbReference>
<dbReference type="GO" id="GO:0004252">
    <property type="term" value="F:serine-type endopeptidase activity"/>
    <property type="evidence" value="ECO:0007669"/>
    <property type="project" value="InterPro"/>
</dbReference>
<dbReference type="CDD" id="cd04847">
    <property type="entry name" value="Peptidases_S8_Subtilisin_like_2"/>
    <property type="match status" value="1"/>
</dbReference>
<evidence type="ECO:0000313" key="3">
    <source>
        <dbReference type="EMBL" id="GLY57629.1"/>
    </source>
</evidence>
<accession>A0AAV5P564</accession>
<dbReference type="EMBL" id="BSTG01000002">
    <property type="protein sequence ID" value="GLY57629.1"/>
    <property type="molecule type" value="Genomic_DNA"/>
</dbReference>
<gene>
    <name evidence="3" type="ORF">Ccel01_22310</name>
    <name evidence="4" type="ORF">FOG94_18365</name>
</gene>
<dbReference type="AlphaFoldDB" id="A0AAV5P564"/>
<feature type="domain" description="Peptidase S8/S53" evidence="2">
    <location>
        <begin position="294"/>
        <end position="641"/>
    </location>
</feature>
<evidence type="ECO:0000259" key="2">
    <source>
        <dbReference type="Pfam" id="PF00082"/>
    </source>
</evidence>